<proteinExistence type="predicted"/>
<evidence type="ECO:0000313" key="3">
    <source>
        <dbReference type="Proteomes" id="UP000316093"/>
    </source>
</evidence>
<feature type="transmembrane region" description="Helical" evidence="1">
    <location>
        <begin position="401"/>
        <end position="420"/>
    </location>
</feature>
<protein>
    <recommendedName>
        <fullName evidence="4">Glycosyltransferase RgtA/B/C/D-like domain-containing protein</fullName>
    </recommendedName>
</protein>
<organism evidence="2 3">
    <name type="scientific">Luteibacter pinisoli</name>
    <dbReference type="NCBI Taxonomy" id="2589080"/>
    <lineage>
        <taxon>Bacteria</taxon>
        <taxon>Pseudomonadati</taxon>
        <taxon>Pseudomonadota</taxon>
        <taxon>Gammaproteobacteria</taxon>
        <taxon>Lysobacterales</taxon>
        <taxon>Rhodanobacteraceae</taxon>
        <taxon>Luteibacter</taxon>
    </lineage>
</organism>
<evidence type="ECO:0000313" key="2">
    <source>
        <dbReference type="EMBL" id="QDE38795.1"/>
    </source>
</evidence>
<gene>
    <name evidence="2" type="ORF">FIV34_06060</name>
</gene>
<feature type="transmembrane region" description="Helical" evidence="1">
    <location>
        <begin position="24"/>
        <end position="44"/>
    </location>
</feature>
<keyword evidence="1" id="KW-1133">Transmembrane helix</keyword>
<evidence type="ECO:0008006" key="4">
    <source>
        <dbReference type="Google" id="ProtNLM"/>
    </source>
</evidence>
<feature type="transmembrane region" description="Helical" evidence="1">
    <location>
        <begin position="162"/>
        <end position="184"/>
    </location>
</feature>
<dbReference type="OrthoDB" id="5724033at2"/>
<sequence length="462" mass="50375">MVVEAEPTRWQRSPWIGRWKDAPWIPFLIAGLGAILAISVRWYFAAHAQVYQPLQEHTSFGGAAEYYRYAWNLLHHHLFSSGYIDDPHPAADTFRDPGYPFYLAMFMAVSDSYEGWYSAVVLSHAFLGGVTVACIVLAMRGVVPTWLLFAVATATAWWPHSVVISACILSENLTAPMWALFVLLVRESVDRKSMPLAAAAGLALAAASLTNSVLTPLVFPLALVLAWKRLMSTRQLIVLFAALALPVGAWALRNSQVTASLSSLYRVEVNLVQGSWPTYHLATQLEARHDPLGIKASRAINDEIGAMQADPRTGIALLAERMGRAPGAYAAWYASKPALLWGWEVGLGAGGIYIYPTHGSPFITSPAWRGVEAVAFVLNDALAVLALAGLVLSLLVARPPISIVVLALTVAWITVVYGVLQSDPRYSIPFRSAEITLACFALWKAGALGRQWLARGRDPTLE</sequence>
<dbReference type="RefSeq" id="WP_139980661.1">
    <property type="nucleotide sequence ID" value="NZ_CP041046.1"/>
</dbReference>
<keyword evidence="1" id="KW-0472">Membrane</keyword>
<feature type="transmembrane region" description="Helical" evidence="1">
    <location>
        <begin position="196"/>
        <end position="227"/>
    </location>
</feature>
<dbReference type="Proteomes" id="UP000316093">
    <property type="component" value="Chromosome"/>
</dbReference>
<dbReference type="EMBL" id="CP041046">
    <property type="protein sequence ID" value="QDE38795.1"/>
    <property type="molecule type" value="Genomic_DNA"/>
</dbReference>
<reference evidence="2 3" key="1">
    <citation type="submission" date="2019-06" db="EMBL/GenBank/DDBJ databases">
        <title>A complete genome sequence for Luteibacter pinisoli MAH-14.</title>
        <authorList>
            <person name="Baltrus D.A."/>
        </authorList>
    </citation>
    <scope>NUCLEOTIDE SEQUENCE [LARGE SCALE GENOMIC DNA]</scope>
    <source>
        <strain evidence="2 3">MAH-14</strain>
    </source>
</reference>
<feature type="transmembrane region" description="Helical" evidence="1">
    <location>
        <begin position="373"/>
        <end position="395"/>
    </location>
</feature>
<feature type="transmembrane region" description="Helical" evidence="1">
    <location>
        <begin position="115"/>
        <end position="142"/>
    </location>
</feature>
<evidence type="ECO:0000256" key="1">
    <source>
        <dbReference type="SAM" id="Phobius"/>
    </source>
</evidence>
<keyword evidence="1" id="KW-0812">Transmembrane</keyword>
<keyword evidence="3" id="KW-1185">Reference proteome</keyword>
<dbReference type="AlphaFoldDB" id="A0A4Y5Z2L1"/>
<accession>A0A4Y5Z2L1</accession>
<feature type="transmembrane region" description="Helical" evidence="1">
    <location>
        <begin position="233"/>
        <end position="252"/>
    </location>
</feature>
<name>A0A4Y5Z2L1_9GAMM</name>
<dbReference type="KEGG" id="lpy:FIV34_06060"/>